<gene>
    <name evidence="6" type="ordered locus">NAMH_1374</name>
</gene>
<evidence type="ECO:0000256" key="4">
    <source>
        <dbReference type="RuleBase" id="RU004003"/>
    </source>
</evidence>
<proteinExistence type="inferred from homology"/>
<name>B9L5X9_NAUPA</name>
<evidence type="ECO:0000256" key="1">
    <source>
        <dbReference type="ARBA" id="ARBA00004370"/>
    </source>
</evidence>
<evidence type="ECO:0000313" key="6">
    <source>
        <dbReference type="EMBL" id="ACM93393.1"/>
    </source>
</evidence>
<dbReference type="eggNOG" id="COG1450">
    <property type="taxonomic scope" value="Bacteria"/>
</dbReference>
<dbReference type="PRINTS" id="PR00811">
    <property type="entry name" value="BCTERIALGSPD"/>
</dbReference>
<dbReference type="OrthoDB" id="9775455at2"/>
<accession>B9L5X9</accession>
<dbReference type="HOGENOM" id="CLU_006756_3_2_7"/>
<dbReference type="PANTHER" id="PTHR30332:SF24">
    <property type="entry name" value="SECRETIN GSPD-RELATED"/>
    <property type="match status" value="1"/>
</dbReference>
<dbReference type="InterPro" id="IPR001775">
    <property type="entry name" value="GspD/PilQ"/>
</dbReference>
<feature type="domain" description="Type II/III secretion system secretin-like" evidence="5">
    <location>
        <begin position="255"/>
        <end position="425"/>
    </location>
</feature>
<dbReference type="Proteomes" id="UP000000448">
    <property type="component" value="Chromosome"/>
</dbReference>
<dbReference type="InterPro" id="IPR050810">
    <property type="entry name" value="Bact_Secretion_Sys_Channel"/>
</dbReference>
<dbReference type="KEGG" id="nam:NAMH_1374"/>
<evidence type="ECO:0000313" key="7">
    <source>
        <dbReference type="Proteomes" id="UP000000448"/>
    </source>
</evidence>
<comment type="similarity">
    <text evidence="4">Belongs to the bacterial secretin family.</text>
</comment>
<keyword evidence="7" id="KW-1185">Reference proteome</keyword>
<dbReference type="AlphaFoldDB" id="B9L5X9"/>
<dbReference type="GO" id="GO:0016020">
    <property type="term" value="C:membrane"/>
    <property type="evidence" value="ECO:0007669"/>
    <property type="project" value="UniProtKB-SubCell"/>
</dbReference>
<dbReference type="InterPro" id="IPR004846">
    <property type="entry name" value="T2SS/T3SS_dom"/>
</dbReference>
<organism evidence="6 7">
    <name type="scientific">Nautilia profundicola (strain ATCC BAA-1463 / DSM 18972 / AmH)</name>
    <dbReference type="NCBI Taxonomy" id="598659"/>
    <lineage>
        <taxon>Bacteria</taxon>
        <taxon>Pseudomonadati</taxon>
        <taxon>Campylobacterota</taxon>
        <taxon>Epsilonproteobacteria</taxon>
        <taxon>Nautiliales</taxon>
        <taxon>Nautiliaceae</taxon>
        <taxon>Nautilia</taxon>
    </lineage>
</organism>
<dbReference type="GO" id="GO:0015627">
    <property type="term" value="C:type II protein secretion system complex"/>
    <property type="evidence" value="ECO:0007669"/>
    <property type="project" value="TreeGrafter"/>
</dbReference>
<evidence type="ECO:0000256" key="2">
    <source>
        <dbReference type="ARBA" id="ARBA00022729"/>
    </source>
</evidence>
<protein>
    <submittedName>
        <fullName evidence="6">Type II and III secretion system protein</fullName>
    </submittedName>
</protein>
<evidence type="ECO:0000256" key="3">
    <source>
        <dbReference type="ARBA" id="ARBA00023136"/>
    </source>
</evidence>
<dbReference type="STRING" id="598659.NAMH_1374"/>
<dbReference type="Pfam" id="PF00263">
    <property type="entry name" value="Secretin"/>
    <property type="match status" value="1"/>
</dbReference>
<keyword evidence="2" id="KW-0732">Signal</keyword>
<dbReference type="GO" id="GO:0009306">
    <property type="term" value="P:protein secretion"/>
    <property type="evidence" value="ECO:0007669"/>
    <property type="project" value="InterPro"/>
</dbReference>
<dbReference type="PANTHER" id="PTHR30332">
    <property type="entry name" value="PROBABLE GENERAL SECRETION PATHWAY PROTEIN D"/>
    <property type="match status" value="1"/>
</dbReference>
<evidence type="ECO:0000259" key="5">
    <source>
        <dbReference type="Pfam" id="PF00263"/>
    </source>
</evidence>
<dbReference type="EMBL" id="CP001279">
    <property type="protein sequence ID" value="ACM93393.1"/>
    <property type="molecule type" value="Genomic_DNA"/>
</dbReference>
<keyword evidence="3" id="KW-0472">Membrane</keyword>
<reference evidence="6 7" key="1">
    <citation type="journal article" date="2009" name="PLoS Genet.">
        <title>Adaptations to submarine hydrothermal environments exemplified by the genome of Nautilia profundicola.</title>
        <authorList>
            <person name="Campbell B.J."/>
            <person name="Smith J.L."/>
            <person name="Hanson T.E."/>
            <person name="Klotz M.G."/>
            <person name="Stein L.Y."/>
            <person name="Lee C.K."/>
            <person name="Wu D."/>
            <person name="Robinson J.M."/>
            <person name="Khouri H.M."/>
            <person name="Eisen J.A."/>
            <person name="Cary S.C."/>
        </authorList>
    </citation>
    <scope>NUCLEOTIDE SEQUENCE [LARGE SCALE GENOMIC DNA]</scope>
    <source>
        <strain evidence="7">ATCC BAA-1463 / DSM 18972 / AmH</strain>
    </source>
</reference>
<comment type="subcellular location">
    <subcellularLocation>
        <location evidence="1">Membrane</location>
    </subcellularLocation>
</comment>
<sequence length="449" mass="50762">MKKLLILILFITSMFATDCDKKLFSLHIANPVNFKMILSDLVNECKLNIVLKDKKAKKMINQNLEFINVENVSFKELLNTLFQHADLFYELKNNTLIVSYNKTKTFRVDFIPNSISGISNIDSTDNTIKTDYKFDFWDNLKNNIIQILKNTNPNYKEPIIDKNSGLVTVTGDRNQIEEIDRYINDLNNRLHKEVLIDVKIYSVTLSSSHKTGIDWSQLSLSLADKSVPITASNIIGANAVFKEATFNVGGLLNFLAQNGNVNSISNPKIVTLNNQKALIKVGDTIYYKYASEITTDNNGNPTTEYTIDSKFVGVLLDITPQISDNGEIILSINPRISAFKDATQLSNVNRDMPPDTQDNTMISVVKLKDNDTLVLGGLITDDKQLKVNGVPVLKEIPIIKYLFSSREEITTKKELVFVITPHIIDLKQKKTLRDYGYKKLPSLEDLNVR</sequence>
<dbReference type="RefSeq" id="WP_015902445.1">
    <property type="nucleotide sequence ID" value="NC_012115.1"/>
</dbReference>